<sequence>MMYAVLSLGLALLDGIVRLAQVLRLSAPLLYGALVITVFRPWYLAHTALADGIFLVLVGLAALSWVVTLIRAVRETIW</sequence>
<keyword evidence="1" id="KW-0812">Transmembrane</keyword>
<feature type="transmembrane region" description="Helical" evidence="1">
    <location>
        <begin position="52"/>
        <end position="73"/>
    </location>
</feature>
<keyword evidence="1" id="KW-1133">Transmembrane helix</keyword>
<dbReference type="RefSeq" id="WP_136890684.1">
    <property type="nucleotide sequence ID" value="NZ_CP034413.3"/>
</dbReference>
<evidence type="ECO:0000256" key="1">
    <source>
        <dbReference type="SAM" id="Phobius"/>
    </source>
</evidence>
<keyword evidence="1" id="KW-0472">Membrane</keyword>
<dbReference type="AlphaFoldDB" id="A0A4D7AWF4"/>
<feature type="transmembrane region" description="Helical" evidence="1">
    <location>
        <begin position="29"/>
        <end position="45"/>
    </location>
</feature>
<accession>A0A4D7AWF4</accession>
<gene>
    <name evidence="2" type="ORF">EIO64_00860</name>
</gene>
<keyword evidence="3" id="KW-1185">Reference proteome</keyword>
<dbReference type="EMBL" id="CP034413">
    <property type="protein sequence ID" value="QCI57952.1"/>
    <property type="molecule type" value="Genomic_DNA"/>
</dbReference>
<evidence type="ECO:0000313" key="3">
    <source>
        <dbReference type="Proteomes" id="UP000298642"/>
    </source>
</evidence>
<reference evidence="3" key="1">
    <citation type="submission" date="2018-12" db="EMBL/GenBank/DDBJ databases">
        <title>Dusodibacter welbiota gen. nov., sp. nov., isolated from human faeces and emended description of the Oscillibacter genus.</title>
        <authorList>
            <person name="Le Roy T."/>
            <person name="Van der Smissen P."/>
            <person name="Delzenne N."/>
            <person name="Muccioli G."/>
            <person name="Collet J.F."/>
            <person name="Cani P.D."/>
        </authorList>
    </citation>
    <scope>NUCLEOTIDE SEQUENCE [LARGE SCALE GENOMIC DNA]</scope>
    <source>
        <strain evidence="3">J115</strain>
    </source>
</reference>
<proteinExistence type="predicted"/>
<protein>
    <submittedName>
        <fullName evidence="2">Uncharacterized protein</fullName>
    </submittedName>
</protein>
<dbReference type="KEGG" id="obj:EIO64_00860"/>
<organism evidence="2 3">
    <name type="scientific">Dysosmobacter welbionis</name>
    <dbReference type="NCBI Taxonomy" id="2093857"/>
    <lineage>
        <taxon>Bacteria</taxon>
        <taxon>Bacillati</taxon>
        <taxon>Bacillota</taxon>
        <taxon>Clostridia</taxon>
        <taxon>Eubacteriales</taxon>
        <taxon>Oscillospiraceae</taxon>
        <taxon>Dysosmobacter</taxon>
    </lineage>
</organism>
<dbReference type="Proteomes" id="UP000298642">
    <property type="component" value="Chromosome"/>
</dbReference>
<evidence type="ECO:0000313" key="2">
    <source>
        <dbReference type="EMBL" id="QCI57952.1"/>
    </source>
</evidence>
<name>A0A4D7AWF4_9FIRM</name>